<protein>
    <submittedName>
        <fullName evidence="2">Uncharacterized protein</fullName>
    </submittedName>
</protein>
<proteinExistence type="predicted"/>
<dbReference type="EMBL" id="HBUF01644553">
    <property type="protein sequence ID" value="CAG6785601.1"/>
    <property type="molecule type" value="Transcribed_RNA"/>
</dbReference>
<feature type="region of interest" description="Disordered" evidence="1">
    <location>
        <begin position="83"/>
        <end position="125"/>
    </location>
</feature>
<sequence length="125" mass="14063">MPSGYKMNKKYEKEKRHRQRCSRFVRDRVVNLEESTAESTAKRVVEHTECGNVSRSGDYVCGSKAAETTKLARFEGCLLGLSGGRYSEDTGEGDEGSDDGEELHLVSERKVGKRSWANRRGRDKS</sequence>
<dbReference type="AlphaFoldDB" id="A0A8D9BQE1"/>
<feature type="compositionally biased region" description="Basic residues" evidence="1">
    <location>
        <begin position="111"/>
        <end position="125"/>
    </location>
</feature>
<name>A0A8D9BQE1_9HEMI</name>
<evidence type="ECO:0000256" key="1">
    <source>
        <dbReference type="SAM" id="MobiDB-lite"/>
    </source>
</evidence>
<reference evidence="2" key="1">
    <citation type="submission" date="2021-05" db="EMBL/GenBank/DDBJ databases">
        <authorList>
            <person name="Alioto T."/>
            <person name="Alioto T."/>
            <person name="Gomez Garrido J."/>
        </authorList>
    </citation>
    <scope>NUCLEOTIDE SEQUENCE</scope>
</reference>
<organism evidence="2">
    <name type="scientific">Cacopsylla melanoneura</name>
    <dbReference type="NCBI Taxonomy" id="428564"/>
    <lineage>
        <taxon>Eukaryota</taxon>
        <taxon>Metazoa</taxon>
        <taxon>Ecdysozoa</taxon>
        <taxon>Arthropoda</taxon>
        <taxon>Hexapoda</taxon>
        <taxon>Insecta</taxon>
        <taxon>Pterygota</taxon>
        <taxon>Neoptera</taxon>
        <taxon>Paraneoptera</taxon>
        <taxon>Hemiptera</taxon>
        <taxon>Sternorrhyncha</taxon>
        <taxon>Psylloidea</taxon>
        <taxon>Psyllidae</taxon>
        <taxon>Psyllinae</taxon>
        <taxon>Cacopsylla</taxon>
    </lineage>
</organism>
<feature type="compositionally biased region" description="Acidic residues" evidence="1">
    <location>
        <begin position="89"/>
        <end position="101"/>
    </location>
</feature>
<evidence type="ECO:0000313" key="2">
    <source>
        <dbReference type="EMBL" id="CAG6785601.1"/>
    </source>
</evidence>
<accession>A0A8D9BQE1</accession>